<feature type="region of interest" description="Disordered" evidence="5">
    <location>
        <begin position="378"/>
        <end position="400"/>
    </location>
</feature>
<proteinExistence type="inferred from homology"/>
<dbReference type="SUPFAM" id="SSF51316">
    <property type="entry name" value="Mss4-like"/>
    <property type="match status" value="3"/>
</dbReference>
<keyword evidence="3" id="KW-0862">Zinc</keyword>
<keyword evidence="8" id="KW-1185">Reference proteome</keyword>
<reference evidence="7" key="1">
    <citation type="journal article" date="2023" name="Mol. Phylogenet. Evol.">
        <title>Genome-scale phylogeny and comparative genomics of the fungal order Sordariales.</title>
        <authorList>
            <person name="Hensen N."/>
            <person name="Bonometti L."/>
            <person name="Westerberg I."/>
            <person name="Brannstrom I.O."/>
            <person name="Guillou S."/>
            <person name="Cros-Aarteil S."/>
            <person name="Calhoun S."/>
            <person name="Haridas S."/>
            <person name="Kuo A."/>
            <person name="Mondo S."/>
            <person name="Pangilinan J."/>
            <person name="Riley R."/>
            <person name="LaButti K."/>
            <person name="Andreopoulos B."/>
            <person name="Lipzen A."/>
            <person name="Chen C."/>
            <person name="Yan M."/>
            <person name="Daum C."/>
            <person name="Ng V."/>
            <person name="Clum A."/>
            <person name="Steindorff A."/>
            <person name="Ohm R.A."/>
            <person name="Martin F."/>
            <person name="Silar P."/>
            <person name="Natvig D.O."/>
            <person name="Lalanne C."/>
            <person name="Gautier V."/>
            <person name="Ament-Velasquez S.L."/>
            <person name="Kruys A."/>
            <person name="Hutchinson M.I."/>
            <person name="Powell A.J."/>
            <person name="Barry K."/>
            <person name="Miller A.N."/>
            <person name="Grigoriev I.V."/>
            <person name="Debuchy R."/>
            <person name="Gladieux P."/>
            <person name="Hiltunen Thoren M."/>
            <person name="Johannesson H."/>
        </authorList>
    </citation>
    <scope>NUCLEOTIDE SEQUENCE</scope>
    <source>
        <strain evidence="7">CBS 538.74</strain>
    </source>
</reference>
<organism evidence="7 8">
    <name type="scientific">Chaetomidium leptoderma</name>
    <dbReference type="NCBI Taxonomy" id="669021"/>
    <lineage>
        <taxon>Eukaryota</taxon>
        <taxon>Fungi</taxon>
        <taxon>Dikarya</taxon>
        <taxon>Ascomycota</taxon>
        <taxon>Pezizomycotina</taxon>
        <taxon>Sordariomycetes</taxon>
        <taxon>Sordariomycetidae</taxon>
        <taxon>Sordariales</taxon>
        <taxon>Chaetomiaceae</taxon>
        <taxon>Chaetomidium</taxon>
    </lineage>
</organism>
<feature type="domain" description="CENP-V/GFA" evidence="6">
    <location>
        <begin position="7"/>
        <end position="143"/>
    </location>
</feature>
<dbReference type="Gene3D" id="3.90.1590.10">
    <property type="entry name" value="glutathione-dependent formaldehyde- activating enzyme (gfa)"/>
    <property type="match status" value="1"/>
</dbReference>
<dbReference type="GO" id="GO:0046872">
    <property type="term" value="F:metal ion binding"/>
    <property type="evidence" value="ECO:0007669"/>
    <property type="project" value="UniProtKB-KW"/>
</dbReference>
<dbReference type="Gene3D" id="2.170.150.70">
    <property type="match status" value="1"/>
</dbReference>
<dbReference type="Pfam" id="PF04828">
    <property type="entry name" value="GFA"/>
    <property type="match status" value="1"/>
</dbReference>
<dbReference type="Proteomes" id="UP001302745">
    <property type="component" value="Unassembled WGS sequence"/>
</dbReference>
<dbReference type="InterPro" id="IPR006913">
    <property type="entry name" value="CENP-V/GFA"/>
</dbReference>
<evidence type="ECO:0000256" key="4">
    <source>
        <dbReference type="ARBA" id="ARBA00023239"/>
    </source>
</evidence>
<protein>
    <recommendedName>
        <fullName evidence="6">CENP-V/GFA domain-containing protein</fullName>
    </recommendedName>
</protein>
<dbReference type="AlphaFoldDB" id="A0AAN6ZU24"/>
<evidence type="ECO:0000256" key="5">
    <source>
        <dbReference type="SAM" id="MobiDB-lite"/>
    </source>
</evidence>
<reference evidence="7" key="2">
    <citation type="submission" date="2023-05" db="EMBL/GenBank/DDBJ databases">
        <authorList>
            <consortium name="Lawrence Berkeley National Laboratory"/>
            <person name="Steindorff A."/>
            <person name="Hensen N."/>
            <person name="Bonometti L."/>
            <person name="Westerberg I."/>
            <person name="Brannstrom I.O."/>
            <person name="Guillou S."/>
            <person name="Cros-Aarteil S."/>
            <person name="Calhoun S."/>
            <person name="Haridas S."/>
            <person name="Kuo A."/>
            <person name="Mondo S."/>
            <person name="Pangilinan J."/>
            <person name="Riley R."/>
            <person name="Labutti K."/>
            <person name="Andreopoulos B."/>
            <person name="Lipzen A."/>
            <person name="Chen C."/>
            <person name="Yanf M."/>
            <person name="Daum C."/>
            <person name="Ng V."/>
            <person name="Clum A."/>
            <person name="Ohm R."/>
            <person name="Martin F."/>
            <person name="Silar P."/>
            <person name="Natvig D."/>
            <person name="Lalanne C."/>
            <person name="Gautier V."/>
            <person name="Ament-Velasquez S.L."/>
            <person name="Kruys A."/>
            <person name="Hutchinson M.I."/>
            <person name="Powell A.J."/>
            <person name="Barry K."/>
            <person name="Miller A.N."/>
            <person name="Grigoriev I.V."/>
            <person name="Debuchy R."/>
            <person name="Gladieux P."/>
            <person name="Thoren M.H."/>
            <person name="Johannesson H."/>
        </authorList>
    </citation>
    <scope>NUCLEOTIDE SEQUENCE</scope>
    <source>
        <strain evidence="7">CBS 538.74</strain>
    </source>
</reference>
<gene>
    <name evidence="7" type="ORF">C8A00DRAFT_45747</name>
</gene>
<sequence length="454" mass="48857">MTAAQDIAISCHCGAAQQTLASPSNDDVFSGVVFCHCDTCRHSTGLLCTSYAPISSTPAPSVAGLESYSPSPTSTRYFCSTCGCHVFRAKHPSPSAPPEQWDWEVATGTITDAPEFDNNNNNPKGWHHQHIQDTKDGGLSPWLPNTDPAPPIFIPEPLLQSTTDNNTLSASCHCTAISLLITRPSPDPTLNPSSPYPDLIFPYHSTPPTTISNPSDEKWYLRPPSLPSSSSSPVNIKKRYLSGTCACPTCRLTSGFEIQTWSFIPRQNILIQTQTTTNDKKQQHRPLTFPLFTPSNSSSSSSSPPNNNNNNPSNNGNNNNNPSNNGNNNNPPTLKPYPSSPNRTREFCSVCGATVFWHDTFRPDLIDVSAGLFRAATTTTSTSTGSGGSEGEGEGGGGGARAEGWLEWWDRGRVSFSEEAGKGRTGGARRWGEGVIAALEGGFFLKARRSPHLT</sequence>
<dbReference type="GO" id="GO:0016846">
    <property type="term" value="F:carbon-sulfur lyase activity"/>
    <property type="evidence" value="ECO:0007669"/>
    <property type="project" value="InterPro"/>
</dbReference>
<evidence type="ECO:0000256" key="1">
    <source>
        <dbReference type="ARBA" id="ARBA00005495"/>
    </source>
</evidence>
<evidence type="ECO:0000256" key="3">
    <source>
        <dbReference type="ARBA" id="ARBA00022833"/>
    </source>
</evidence>
<comment type="caution">
    <text evidence="7">The sequence shown here is derived from an EMBL/GenBank/DDBJ whole genome shotgun (WGS) entry which is preliminary data.</text>
</comment>
<dbReference type="EMBL" id="MU857041">
    <property type="protein sequence ID" value="KAK4150952.1"/>
    <property type="molecule type" value="Genomic_DNA"/>
</dbReference>
<dbReference type="InterPro" id="IPR011057">
    <property type="entry name" value="Mss4-like_sf"/>
</dbReference>
<evidence type="ECO:0000256" key="2">
    <source>
        <dbReference type="ARBA" id="ARBA00022723"/>
    </source>
</evidence>
<comment type="similarity">
    <text evidence="1">Belongs to the Gfa family.</text>
</comment>
<evidence type="ECO:0000313" key="8">
    <source>
        <dbReference type="Proteomes" id="UP001302745"/>
    </source>
</evidence>
<feature type="region of interest" description="Disordered" evidence="5">
    <location>
        <begin position="276"/>
        <end position="340"/>
    </location>
</feature>
<keyword evidence="4" id="KW-0456">Lyase</keyword>
<feature type="region of interest" description="Disordered" evidence="5">
    <location>
        <begin position="212"/>
        <end position="234"/>
    </location>
</feature>
<evidence type="ECO:0000259" key="6">
    <source>
        <dbReference type="PROSITE" id="PS51891"/>
    </source>
</evidence>
<evidence type="ECO:0000313" key="7">
    <source>
        <dbReference type="EMBL" id="KAK4150952.1"/>
    </source>
</evidence>
<dbReference type="PROSITE" id="PS51891">
    <property type="entry name" value="CENP_V_GFA"/>
    <property type="match status" value="1"/>
</dbReference>
<name>A0AAN6ZU24_9PEZI</name>
<accession>A0AAN6ZU24</accession>
<keyword evidence="2" id="KW-0479">Metal-binding</keyword>
<dbReference type="PANTHER" id="PTHR33337">
    <property type="entry name" value="GFA DOMAIN-CONTAINING PROTEIN"/>
    <property type="match status" value="1"/>
</dbReference>
<feature type="compositionally biased region" description="Low complexity" evidence="5">
    <location>
        <begin position="294"/>
        <end position="332"/>
    </location>
</feature>
<feature type="compositionally biased region" description="Gly residues" evidence="5">
    <location>
        <begin position="385"/>
        <end position="400"/>
    </location>
</feature>
<dbReference type="PANTHER" id="PTHR33337:SF31">
    <property type="entry name" value="DUF636 DOMAIN PROTEIN (AFU_ORTHOLOGUE AFUA_2G12650)"/>
    <property type="match status" value="1"/>
</dbReference>